<name>A0A174T8R7_9BACE</name>
<dbReference type="SUPFAM" id="SSF49344">
    <property type="entry name" value="CBD9-like"/>
    <property type="match status" value="1"/>
</dbReference>
<feature type="domain" description="Carbohydrate-binding" evidence="1">
    <location>
        <begin position="84"/>
        <end position="214"/>
    </location>
</feature>
<organism evidence="2 3">
    <name type="scientific">Bacteroides faecis</name>
    <dbReference type="NCBI Taxonomy" id="674529"/>
    <lineage>
        <taxon>Bacteria</taxon>
        <taxon>Pseudomonadati</taxon>
        <taxon>Bacteroidota</taxon>
        <taxon>Bacteroidia</taxon>
        <taxon>Bacteroidales</taxon>
        <taxon>Bacteroidaceae</taxon>
        <taxon>Bacteroides</taxon>
    </lineage>
</organism>
<evidence type="ECO:0000313" key="3">
    <source>
        <dbReference type="Proteomes" id="UP000095606"/>
    </source>
</evidence>
<reference evidence="2 3" key="1">
    <citation type="submission" date="2015-09" db="EMBL/GenBank/DDBJ databases">
        <authorList>
            <consortium name="Pathogen Informatics"/>
        </authorList>
    </citation>
    <scope>NUCLEOTIDE SEQUENCE [LARGE SCALE GENOMIC DNA]</scope>
    <source>
        <strain evidence="2 3">2789STDY5834846</strain>
    </source>
</reference>
<evidence type="ECO:0000259" key="1">
    <source>
        <dbReference type="Pfam" id="PF06452"/>
    </source>
</evidence>
<dbReference type="RefSeq" id="WP_258955715.1">
    <property type="nucleotide sequence ID" value="NZ_CZAE01000024.1"/>
</dbReference>
<dbReference type="AlphaFoldDB" id="A0A174T8R7"/>
<dbReference type="InterPro" id="IPR010502">
    <property type="entry name" value="Carb-bd_dom_fam9"/>
</dbReference>
<dbReference type="Gene3D" id="2.60.40.1190">
    <property type="match status" value="1"/>
</dbReference>
<gene>
    <name evidence="2" type="ORF">ERS852461_04118</name>
</gene>
<dbReference type="GO" id="GO:0030246">
    <property type="term" value="F:carbohydrate binding"/>
    <property type="evidence" value="ECO:0007669"/>
    <property type="project" value="InterPro"/>
</dbReference>
<dbReference type="Proteomes" id="UP000095606">
    <property type="component" value="Unassembled WGS sequence"/>
</dbReference>
<sequence>MKMGDAKARNFGSAYSPFSGKGYWGTLNLENSHQLVGAMPDTSNGTIMLSQFILNHRIDAICRSVKVDGNNQEWANTDHALFVGEKSQVQGTLRCSCDDKNVYFLVEVLDRSLLRGDYATVYLSPDDSKSLANGAKRIQVSMDGLKSTETYAGKWNSAEMGVEVKTYVCNDTNEDRIDNYGYIAEISIPRSSLTISSGQVLVNFSITDNKEEEAVSDVSSISRWIPVAGL</sequence>
<evidence type="ECO:0000313" key="2">
    <source>
        <dbReference type="EMBL" id="CUQ06534.1"/>
    </source>
</evidence>
<protein>
    <submittedName>
        <fullName evidence="2">Domain of uncharacterized function (DUF1083)</fullName>
    </submittedName>
</protein>
<dbReference type="EMBL" id="CZAE01000024">
    <property type="protein sequence ID" value="CUQ06534.1"/>
    <property type="molecule type" value="Genomic_DNA"/>
</dbReference>
<dbReference type="GO" id="GO:0016052">
    <property type="term" value="P:carbohydrate catabolic process"/>
    <property type="evidence" value="ECO:0007669"/>
    <property type="project" value="InterPro"/>
</dbReference>
<dbReference type="GO" id="GO:0004553">
    <property type="term" value="F:hydrolase activity, hydrolyzing O-glycosyl compounds"/>
    <property type="evidence" value="ECO:0007669"/>
    <property type="project" value="InterPro"/>
</dbReference>
<dbReference type="Pfam" id="PF06452">
    <property type="entry name" value="CBM9_1"/>
    <property type="match status" value="1"/>
</dbReference>
<proteinExistence type="predicted"/>
<accession>A0A174T8R7</accession>
<dbReference type="CDD" id="cd00241">
    <property type="entry name" value="DOMON_like"/>
    <property type="match status" value="1"/>
</dbReference>